<name>A0A1M4EPP6_9ACTN</name>
<accession>A0A1M4EPP6</accession>
<dbReference type="AlphaFoldDB" id="A0A1M4EPP6"/>
<proteinExistence type="predicted"/>
<organism evidence="2">
    <name type="scientific">Nonomuraea gerenzanensis</name>
    <dbReference type="NCBI Taxonomy" id="93944"/>
    <lineage>
        <taxon>Bacteria</taxon>
        <taxon>Bacillati</taxon>
        <taxon>Actinomycetota</taxon>
        <taxon>Actinomycetes</taxon>
        <taxon>Streptosporangiales</taxon>
        <taxon>Streptosporangiaceae</taxon>
        <taxon>Nonomuraea</taxon>
    </lineage>
</organism>
<evidence type="ECO:0000256" key="1">
    <source>
        <dbReference type="SAM" id="Phobius"/>
    </source>
</evidence>
<dbReference type="EMBL" id="LT559118">
    <property type="protein sequence ID" value="SBP00563.1"/>
    <property type="molecule type" value="Genomic_DNA"/>
</dbReference>
<reference evidence="2" key="1">
    <citation type="submission" date="2016-04" db="EMBL/GenBank/DDBJ databases">
        <authorList>
            <person name="Evans L.H."/>
            <person name="Alamgir A."/>
            <person name="Owens N."/>
            <person name="Weber N.D."/>
            <person name="Virtaneva K."/>
            <person name="Barbian K."/>
            <person name="Babar A."/>
            <person name="Rosenke K."/>
        </authorList>
    </citation>
    <scope>NUCLEOTIDE SEQUENCE</scope>
    <source>
        <strain evidence="2">Nono1</strain>
    </source>
</reference>
<feature type="transmembrane region" description="Helical" evidence="1">
    <location>
        <begin position="12"/>
        <end position="36"/>
    </location>
</feature>
<keyword evidence="1" id="KW-0812">Transmembrane</keyword>
<evidence type="ECO:0000313" key="2">
    <source>
        <dbReference type="EMBL" id="SBP00563.1"/>
    </source>
</evidence>
<keyword evidence="1" id="KW-1133">Transmembrane helix</keyword>
<gene>
    <name evidence="2" type="ORF">BN4615_P10079</name>
</gene>
<keyword evidence="1" id="KW-0472">Membrane</keyword>
<sequence>MRRRKDRHYDWVWEVVGFLLCVAIAMIVFFSMPVFVDP</sequence>
<protein>
    <submittedName>
        <fullName evidence="2">Uncharacterized protein</fullName>
    </submittedName>
</protein>